<dbReference type="Proteomes" id="UP001605036">
    <property type="component" value="Unassembled WGS sequence"/>
</dbReference>
<comment type="caution">
    <text evidence="1">The sequence shown here is derived from an EMBL/GenBank/DDBJ whole genome shotgun (WGS) entry which is preliminary data.</text>
</comment>
<dbReference type="EMBL" id="JBHFFA010000002">
    <property type="protein sequence ID" value="KAL2643034.1"/>
    <property type="molecule type" value="Genomic_DNA"/>
</dbReference>
<proteinExistence type="predicted"/>
<name>A0ABD1Z5H8_9MARC</name>
<gene>
    <name evidence="1" type="ORF">R1flu_010621</name>
</gene>
<keyword evidence="2" id="KW-1185">Reference proteome</keyword>
<sequence>MLDTIVLREEEKELVVVYQQSAQKGRNLRVRWADDEEEEGKVPTSHFTRNYWARGTTETLVKIGDVVVEQNLFVQETSSYPMILGQPFIVAVRMETKMLDDGSAYAWIRSQDGKQTVQFMTVPIEHERNQEQLWAKPLPRIIGG</sequence>
<dbReference type="AlphaFoldDB" id="A0ABD1Z5H8"/>
<evidence type="ECO:0000313" key="2">
    <source>
        <dbReference type="Proteomes" id="UP001605036"/>
    </source>
</evidence>
<protein>
    <submittedName>
        <fullName evidence="1">Uncharacterized protein</fullName>
    </submittedName>
</protein>
<reference evidence="1 2" key="1">
    <citation type="submission" date="2024-09" db="EMBL/GenBank/DDBJ databases">
        <title>Chromosome-scale assembly of Riccia fluitans.</title>
        <authorList>
            <person name="Paukszto L."/>
            <person name="Sawicki J."/>
            <person name="Karawczyk K."/>
            <person name="Piernik-Szablinska J."/>
            <person name="Szczecinska M."/>
            <person name="Mazdziarz M."/>
        </authorList>
    </citation>
    <scope>NUCLEOTIDE SEQUENCE [LARGE SCALE GENOMIC DNA]</scope>
    <source>
        <strain evidence="1">Rf_01</strain>
        <tissue evidence="1">Aerial parts of the thallus</tissue>
    </source>
</reference>
<organism evidence="1 2">
    <name type="scientific">Riccia fluitans</name>
    <dbReference type="NCBI Taxonomy" id="41844"/>
    <lineage>
        <taxon>Eukaryota</taxon>
        <taxon>Viridiplantae</taxon>
        <taxon>Streptophyta</taxon>
        <taxon>Embryophyta</taxon>
        <taxon>Marchantiophyta</taxon>
        <taxon>Marchantiopsida</taxon>
        <taxon>Marchantiidae</taxon>
        <taxon>Marchantiales</taxon>
        <taxon>Ricciaceae</taxon>
        <taxon>Riccia</taxon>
    </lineage>
</organism>
<accession>A0ABD1Z5H8</accession>
<evidence type="ECO:0000313" key="1">
    <source>
        <dbReference type="EMBL" id="KAL2643034.1"/>
    </source>
</evidence>